<dbReference type="NCBIfam" id="TIGR00099">
    <property type="entry name" value="Cof-subfamily"/>
    <property type="match status" value="1"/>
</dbReference>
<dbReference type="NCBIfam" id="TIGR01484">
    <property type="entry name" value="HAD-SF-IIB"/>
    <property type="match status" value="1"/>
</dbReference>
<dbReference type="Pfam" id="PF08282">
    <property type="entry name" value="Hydrolase_3"/>
    <property type="match status" value="1"/>
</dbReference>
<evidence type="ECO:0000313" key="2">
    <source>
        <dbReference type="Proteomes" id="UP000273083"/>
    </source>
</evidence>
<dbReference type="PANTHER" id="PTHR10000">
    <property type="entry name" value="PHOSPHOSERINE PHOSPHATASE"/>
    <property type="match status" value="1"/>
</dbReference>
<reference evidence="1 2" key="1">
    <citation type="submission" date="2018-11" db="EMBL/GenBank/DDBJ databases">
        <title>Genomic Encyclopedia of Type Strains, Phase IV (KMG-IV): sequencing the most valuable type-strain genomes for metagenomic binning, comparative biology and taxonomic classification.</title>
        <authorList>
            <person name="Goeker M."/>
        </authorList>
    </citation>
    <scope>NUCLEOTIDE SEQUENCE [LARGE SCALE GENOMIC DNA]</scope>
    <source>
        <strain evidence="1 2">DSM 26537</strain>
    </source>
</reference>
<name>A0A3N1XYB1_9FIRM</name>
<sequence length="296" mass="34598">MIKWIVLDMDGTLLNERDQITERTKSCLLRCQEKGIRIILASGRSYTRLLPYAGQIQLKEYGGYLIEVNGMAVYNLEKEERRVMKQLLEEDIRELFTYGKSLEVEVQCFEDQAIYYWIPKWQIPIKEKERMERGLPDDYPMIGGAWTWITDTTDGYPLQKQIQSAKEIPKKLNKISYVADPKTIQKVYDCLKKQYDENYEIVRTCPRLIEISPKGITKGQTLKQLMGKHAIKREEVMAFGDGENDVDMFRQVKYSVAMENGEDFVKEQAHLVTKSNREEGVAQVLEKLLERMEESE</sequence>
<dbReference type="Gene3D" id="3.40.50.1000">
    <property type="entry name" value="HAD superfamily/HAD-like"/>
    <property type="match status" value="1"/>
</dbReference>
<dbReference type="InterPro" id="IPR036412">
    <property type="entry name" value="HAD-like_sf"/>
</dbReference>
<dbReference type="OrthoDB" id="9810101at2"/>
<dbReference type="SFLD" id="SFLDG01140">
    <property type="entry name" value="C2.B:_Phosphomannomutase_and_P"/>
    <property type="match status" value="1"/>
</dbReference>
<dbReference type="SFLD" id="SFLDG01144">
    <property type="entry name" value="C2.B.4:_PGP_Like"/>
    <property type="match status" value="1"/>
</dbReference>
<dbReference type="PROSITE" id="PS01229">
    <property type="entry name" value="COF_2"/>
    <property type="match status" value="1"/>
</dbReference>
<dbReference type="RefSeq" id="WP_123607691.1">
    <property type="nucleotide sequence ID" value="NZ_RJVG01000001.1"/>
</dbReference>
<dbReference type="InterPro" id="IPR000150">
    <property type="entry name" value="Cof"/>
</dbReference>
<dbReference type="Proteomes" id="UP000273083">
    <property type="component" value="Unassembled WGS sequence"/>
</dbReference>
<evidence type="ECO:0000313" key="1">
    <source>
        <dbReference type="EMBL" id="ROR31595.1"/>
    </source>
</evidence>
<dbReference type="SUPFAM" id="SSF56784">
    <property type="entry name" value="HAD-like"/>
    <property type="match status" value="1"/>
</dbReference>
<accession>A0A3N1XYB1</accession>
<organism evidence="1 2">
    <name type="scientific">Mobilisporobacter senegalensis</name>
    <dbReference type="NCBI Taxonomy" id="1329262"/>
    <lineage>
        <taxon>Bacteria</taxon>
        <taxon>Bacillati</taxon>
        <taxon>Bacillota</taxon>
        <taxon>Clostridia</taxon>
        <taxon>Lachnospirales</taxon>
        <taxon>Lachnospiraceae</taxon>
        <taxon>Mobilisporobacter</taxon>
    </lineage>
</organism>
<dbReference type="GO" id="GO:0016791">
    <property type="term" value="F:phosphatase activity"/>
    <property type="evidence" value="ECO:0007669"/>
    <property type="project" value="UniProtKB-ARBA"/>
</dbReference>
<dbReference type="InterPro" id="IPR006379">
    <property type="entry name" value="HAD-SF_hydro_IIB"/>
</dbReference>
<comment type="caution">
    <text evidence="1">The sequence shown here is derived from an EMBL/GenBank/DDBJ whole genome shotgun (WGS) entry which is preliminary data.</text>
</comment>
<dbReference type="AlphaFoldDB" id="A0A3N1XYB1"/>
<dbReference type="InterPro" id="IPR023214">
    <property type="entry name" value="HAD_sf"/>
</dbReference>
<dbReference type="GO" id="GO:0000287">
    <property type="term" value="F:magnesium ion binding"/>
    <property type="evidence" value="ECO:0007669"/>
    <property type="project" value="TreeGrafter"/>
</dbReference>
<dbReference type="SFLD" id="SFLDS00003">
    <property type="entry name" value="Haloacid_Dehalogenase"/>
    <property type="match status" value="1"/>
</dbReference>
<dbReference type="CDD" id="cd07516">
    <property type="entry name" value="HAD_Pase"/>
    <property type="match status" value="1"/>
</dbReference>
<proteinExistence type="predicted"/>
<protein>
    <recommendedName>
        <fullName evidence="3">Cof subfamily protein (Haloacid dehalogenase superfamily)/HAD superfamily hydrolase (TIGR01484 family)</fullName>
    </recommendedName>
</protein>
<dbReference type="PANTHER" id="PTHR10000:SF8">
    <property type="entry name" value="HAD SUPERFAMILY HYDROLASE-LIKE, TYPE 3"/>
    <property type="match status" value="1"/>
</dbReference>
<dbReference type="EMBL" id="RJVG01000001">
    <property type="protein sequence ID" value="ROR31595.1"/>
    <property type="molecule type" value="Genomic_DNA"/>
</dbReference>
<gene>
    <name evidence="1" type="ORF">EDD66_101212</name>
</gene>
<keyword evidence="2" id="KW-1185">Reference proteome</keyword>
<evidence type="ECO:0008006" key="3">
    <source>
        <dbReference type="Google" id="ProtNLM"/>
    </source>
</evidence>
<dbReference type="Gene3D" id="3.30.1240.10">
    <property type="match status" value="1"/>
</dbReference>
<dbReference type="GO" id="GO:0005829">
    <property type="term" value="C:cytosol"/>
    <property type="evidence" value="ECO:0007669"/>
    <property type="project" value="TreeGrafter"/>
</dbReference>